<feature type="region of interest" description="Disordered" evidence="2">
    <location>
        <begin position="2210"/>
        <end position="2290"/>
    </location>
</feature>
<keyword evidence="4" id="KW-1185">Reference proteome</keyword>
<accession>A0A1Q9EID2</accession>
<sequence length="2821" mass="314421">MVPPRPAPYPLPGAGAKAKAGRPGDGRSTAAGTRAGQMAQLQLEVTRLRQDITDSRAAELSANRVGILHRPIISFYYLRSWQNQQSWRWSNQGDQKWQQSNQAELAAAAPRRVTTTVQFTERIGELILEVRVLHVAPAQATVPTANEESEVLSVPAGGRTAVHWDKDEKVPLWIRVRYADNSHWRWSGARSVFQAAMSSEDYFVDQLVEVYSRSILGGTWCIGLVQSISSSGELTVAYAAPGDWEAPFSKSLPADSHDLRQADVKRYDFDDPRSLLRLLADADIKLLRGSYLVELEARRGVLQRRQEMEHERTASGEPALISAEELRRTDRKQIFAISHAWESMQHPDPFGHQLSEIVRVLQAPVKEEMNALRREEITQCFHFRSLFRGFERSAVFRRRARFRRFREQVRLEDHFLFFDYACLYQFKRATFKEMVSFKLAMCNMHVIYAHPKATSLVVDTLTPRSRLLYHKALEWLCCFPSKTVSIYEERTDTVAAVPVSKLVANLNPYWVFDERITGCRKLTLQWVDLSVEMLDDLAAALPFYTSLRGVTISFSRGSHFSESLHLPSGALVLSALARALRHCPRWWTLTLEITADRWRSNGEKAFVHTQLSLLTLTIAAEAWIDLGRPEEFDELEHELYDQHELLVEGYLSHSLLDLGESLSQMFPNPQDVNEEYWLRFVAALVHHVIDETPVAEPGQRSEETQLISSGITARQQRQYLRRKENCVRPGDVGEFAFQCCAEKPGQWEIENLRLEEPILVQQEPSGDSSDEALAVADKQPPLQKTGKSIPLLIGSSIPLFYDVGGAGHCLVFTVREDVRESAIEVAGDAPSNDFQVEPSDSEVNVKMAGLGLSLVAAPNSLSEPVRRELILFTADRIDLAYRRNPAAQVQIDNQRDDAPHPVLLCRRREGKAPPSVDLTQALAAGRRGEEEDLLYLDFERFELFVRPPLELKLDEGKLSGSLKGVGAAAAEEQPNDVSAEKDGWKLHFQRLLVDKVVFWQRLLKSLSSIDRHTFRTWVWMASPFPGGHYWQEVKKDSCPEMIWVWPLDVTPTETLVVLEDCLMVGRVEGTQSGWHFLDLPASMDSRLVDYLIKHGEVLLHQARSFLKKKNSEAIRKKAQELLGKISLLKGSTDAAAQRVPERELPPPPLYELYLAVFGLELLGAPSACCGSVALRCKTCVRTSFSSARGRWPGRPPGDVVFWQRLLKSLSSIDRHTFRMDGITFSRRTLSFASLRAKMAGHYWQEVKKDSCPEMIWVWPLDVTPTETLVVLEDCLMVGRVEGTQSGWHFLDLPASMDSRLVDYLIKHGEVLLHQARSFLKKKNSEAIRKKAQELLGKISLLKGSTDAAAQRVPERELPPRPNHANLFLLSFLLGAGAAQEGLFSPYKGAMDEKSGSADMLEGCIEGTNTCLRNALFECFNSASKEPRRLNQSLLEQRPDDDELLVTVIEQLRAIHGVGKLPLNAIRELSAAYTDVTCGAVSRAAASARVLLSAGGTMQDAQKLAQQADERMAYEMAATMARYHRWEPADETAFTNNDLADILASREAGIVSGCEFCAGTLGCVAEAFVGCLEVDCNVGTPIFGKSRIIQFCCPASVRQTWAVGLLSASSSYDQEDAEIKAQALAFHGLMLAELVALDPHLRDAALISFTRDSEGKVTAVVSDFFFLFLDHGQGKVKVTKVPLQNIAEVEVKQKDQPATSVSSQRGGVVWFVDLSRKMAAVWAAERYSDAKRRNAQHEVGAAPLLKKADLMLKRPVLAEEGLKLLRSIDGSVHCVAVVGESWPRGSSNAKAPSRPEVLVMGGALARTLLFVVSGILREDALSMLARTVAEMQLLSLTSQQMQLVVVVNMCTVEYTPEAFEEILSQSSADAAAQQIARAFPREQRHFLSIPFDKSKNSQDWKQSVEALKEIVGTSGQRMEGFAGGILADLAEQLVAELERNGLSEAALLELKTRLGPSPDNYDPDLTVDIAEPLASFQDALMRLKLPGDLMDKAVQKAHETMWKIAEQRSADNMALGDDTRDWEQEHFNETLNPDSHDYAIFLRNGHVVAKRVISQERGVVAGGRPLPKVDDVEAYAAHKRWVWDGYARDEVLGLEAVHKQHGLFEPALLENGHIWDPANANVLCRHKTSGPPKLKGALGAIGFEVSPMPATTFVMSNFADSARKQPRSIQGPGSRARKRVSPPTTIPIRAWPAIAKQSTTDVSARLGAMSKGHAPFSKDTTTSSSQLSSGSSSGANALKSKSSTGLLSPRRPAPEMPDLLEITRGSFRGSKLKPRREPEPWEGDGLGTPSEPAPQGILWFDKNWKSWPVALSPDHSTASWLNSRFGGFVTTHQKLRKTVYGRFFEEHMQEALERVQRGPQIALDMRRGMPEHTSQNVEMQHGVCAIPLRTALELRGNHLCVAETEPVCSQFGIQAASSQLSKVWLSLTSAGVSQIHLLVLLNQILVAFRIHFNFHLREVSFAASFLQAALSWPEEIVLKVLSFNFKNHTVKLLATVFRCMKIKMLGCRLHKRCATFENCSQQASPCASCRNHRIPETVTFAGGSQTAAKKKQKKIAKKRFKEQLKALRRRGVWSCNCSPGADLALAQECGEALFLHFPLALLAAVTVASVDDAVFHARLRRKHKTTPINYGHGAEELLQATREDVGEVRLFHFSENADLDLQTDTHQRVFRGFWPAGQNSATVWHGFSPREAQTNSRIVSLIRGPGVATTAPRAPSKPFWKVSLAFAFVCFSFVLNAYLAKLLKEETALREQFETMLQNERELREELAVQLNQSKATSEHMAKDLEFVQQGMAGMSWRPRGPASSLSNIVQQLLPWPPPHRG</sequence>
<feature type="compositionally biased region" description="Pro residues" evidence="2">
    <location>
        <begin position="1"/>
        <end position="11"/>
    </location>
</feature>
<evidence type="ECO:0000256" key="1">
    <source>
        <dbReference type="SAM" id="Coils"/>
    </source>
</evidence>
<protein>
    <submittedName>
        <fullName evidence="3">Uncharacterized protein</fullName>
    </submittedName>
</protein>
<feature type="compositionally biased region" description="Low complexity" evidence="2">
    <location>
        <begin position="2222"/>
        <end position="2242"/>
    </location>
</feature>
<dbReference type="EMBL" id="LSRX01000145">
    <property type="protein sequence ID" value="OLQ07190.1"/>
    <property type="molecule type" value="Genomic_DNA"/>
</dbReference>
<reference evidence="3 4" key="1">
    <citation type="submission" date="2016-02" db="EMBL/GenBank/DDBJ databases">
        <title>Genome analysis of coral dinoflagellate symbionts highlights evolutionary adaptations to a symbiotic lifestyle.</title>
        <authorList>
            <person name="Aranda M."/>
            <person name="Li Y."/>
            <person name="Liew Y.J."/>
            <person name="Baumgarten S."/>
            <person name="Simakov O."/>
            <person name="Wilson M."/>
            <person name="Piel J."/>
            <person name="Ashoor H."/>
            <person name="Bougouffa S."/>
            <person name="Bajic V.B."/>
            <person name="Ryu T."/>
            <person name="Ravasi T."/>
            <person name="Bayer T."/>
            <person name="Micklem G."/>
            <person name="Kim H."/>
            <person name="Bhak J."/>
            <person name="Lajeunesse T.C."/>
            <person name="Voolstra C.R."/>
        </authorList>
    </citation>
    <scope>NUCLEOTIDE SEQUENCE [LARGE SCALE GENOMIC DNA]</scope>
    <source>
        <strain evidence="3 4">CCMP2467</strain>
    </source>
</reference>
<keyword evidence="1" id="KW-0175">Coiled coil</keyword>
<comment type="caution">
    <text evidence="3">The sequence shown here is derived from an EMBL/GenBank/DDBJ whole genome shotgun (WGS) entry which is preliminary data.</text>
</comment>
<evidence type="ECO:0000313" key="4">
    <source>
        <dbReference type="Proteomes" id="UP000186817"/>
    </source>
</evidence>
<gene>
    <name evidence="3" type="ORF">AK812_SmicGene9450</name>
</gene>
<name>A0A1Q9EID2_SYMMI</name>
<evidence type="ECO:0000313" key="3">
    <source>
        <dbReference type="EMBL" id="OLQ07190.1"/>
    </source>
</evidence>
<feature type="coiled-coil region" evidence="1">
    <location>
        <begin position="2749"/>
        <end position="2776"/>
    </location>
</feature>
<proteinExistence type="predicted"/>
<feature type="region of interest" description="Disordered" evidence="2">
    <location>
        <begin position="1"/>
        <end position="34"/>
    </location>
</feature>
<evidence type="ECO:0000256" key="2">
    <source>
        <dbReference type="SAM" id="MobiDB-lite"/>
    </source>
</evidence>
<organism evidence="3 4">
    <name type="scientific">Symbiodinium microadriaticum</name>
    <name type="common">Dinoflagellate</name>
    <name type="synonym">Zooxanthella microadriatica</name>
    <dbReference type="NCBI Taxonomy" id="2951"/>
    <lineage>
        <taxon>Eukaryota</taxon>
        <taxon>Sar</taxon>
        <taxon>Alveolata</taxon>
        <taxon>Dinophyceae</taxon>
        <taxon>Suessiales</taxon>
        <taxon>Symbiodiniaceae</taxon>
        <taxon>Symbiodinium</taxon>
    </lineage>
</organism>
<feature type="region of interest" description="Disordered" evidence="2">
    <location>
        <begin position="2158"/>
        <end position="2192"/>
    </location>
</feature>
<dbReference type="OrthoDB" id="479175at2759"/>
<dbReference type="Proteomes" id="UP000186817">
    <property type="component" value="Unassembled WGS sequence"/>
</dbReference>